<dbReference type="OrthoDB" id="9811744at2"/>
<evidence type="ECO:0000313" key="14">
    <source>
        <dbReference type="EMBL" id="PYE51191.1"/>
    </source>
</evidence>
<dbReference type="PROSITE" id="PS50972">
    <property type="entry name" value="PTERIN_BINDING"/>
    <property type="match status" value="1"/>
</dbReference>
<comment type="function">
    <text evidence="12">Catalyzes the condensation of para-aminobenzoate (pABA) with 6-hydroxymethyl-7,8-dihydropterin diphosphate (DHPt-PP) to form 7,8-dihydropteroate (H2Pte), the immediate precursor of folate derivatives.</text>
</comment>
<evidence type="ECO:0000256" key="4">
    <source>
        <dbReference type="ARBA" id="ARBA00009503"/>
    </source>
</evidence>
<dbReference type="PANTHER" id="PTHR20941:SF1">
    <property type="entry name" value="FOLIC ACID SYNTHESIS PROTEIN FOL1"/>
    <property type="match status" value="1"/>
</dbReference>
<protein>
    <recommendedName>
        <fullName evidence="6 12">Dihydropteroate synthase</fullName>
        <shortName evidence="12">DHPS</shortName>
        <ecNumber evidence="5 12">2.5.1.15</ecNumber>
    </recommendedName>
    <alternativeName>
        <fullName evidence="11 12">Dihydropteroate pyrophosphorylase</fullName>
    </alternativeName>
</protein>
<name>A0A318S839_9DEIO</name>
<evidence type="ECO:0000256" key="3">
    <source>
        <dbReference type="ARBA" id="ARBA00004763"/>
    </source>
</evidence>
<evidence type="ECO:0000256" key="7">
    <source>
        <dbReference type="ARBA" id="ARBA00022679"/>
    </source>
</evidence>
<evidence type="ECO:0000256" key="5">
    <source>
        <dbReference type="ARBA" id="ARBA00012458"/>
    </source>
</evidence>
<dbReference type="PANTHER" id="PTHR20941">
    <property type="entry name" value="FOLATE SYNTHESIS PROTEINS"/>
    <property type="match status" value="1"/>
</dbReference>
<dbReference type="PROSITE" id="PS00792">
    <property type="entry name" value="DHPS_1"/>
    <property type="match status" value="1"/>
</dbReference>
<dbReference type="GO" id="GO:0046654">
    <property type="term" value="P:tetrahydrofolate biosynthetic process"/>
    <property type="evidence" value="ECO:0007669"/>
    <property type="project" value="UniProtKB-UniPathway"/>
</dbReference>
<dbReference type="Pfam" id="PF00809">
    <property type="entry name" value="Pterin_bind"/>
    <property type="match status" value="1"/>
</dbReference>
<comment type="similarity">
    <text evidence="4 12">Belongs to the DHPS family.</text>
</comment>
<feature type="domain" description="Pterin-binding" evidence="13">
    <location>
        <begin position="35"/>
        <end position="286"/>
    </location>
</feature>
<evidence type="ECO:0000256" key="12">
    <source>
        <dbReference type="RuleBase" id="RU361205"/>
    </source>
</evidence>
<proteinExistence type="inferred from homology"/>
<dbReference type="InterPro" id="IPR011005">
    <property type="entry name" value="Dihydropteroate_synth-like_sf"/>
</dbReference>
<dbReference type="InterPro" id="IPR045031">
    <property type="entry name" value="DHP_synth-like"/>
</dbReference>
<dbReference type="NCBIfam" id="TIGR01496">
    <property type="entry name" value="DHPS"/>
    <property type="match status" value="1"/>
</dbReference>
<evidence type="ECO:0000256" key="1">
    <source>
        <dbReference type="ARBA" id="ARBA00000012"/>
    </source>
</evidence>
<keyword evidence="9 12" id="KW-0460">Magnesium</keyword>
<dbReference type="GO" id="GO:0046872">
    <property type="term" value="F:metal ion binding"/>
    <property type="evidence" value="ECO:0007669"/>
    <property type="project" value="UniProtKB-KW"/>
</dbReference>
<comment type="pathway">
    <text evidence="3 12">Cofactor biosynthesis; tetrahydrofolate biosynthesis; 7,8-dihydrofolate from 2-amino-4-hydroxy-6-hydroxymethyl-7,8-dihydropteridine diphosphate and 4-aminobenzoate: step 1/2.</text>
</comment>
<dbReference type="CDD" id="cd00739">
    <property type="entry name" value="DHPS"/>
    <property type="match status" value="1"/>
</dbReference>
<dbReference type="GO" id="GO:0005829">
    <property type="term" value="C:cytosol"/>
    <property type="evidence" value="ECO:0007669"/>
    <property type="project" value="TreeGrafter"/>
</dbReference>
<gene>
    <name evidence="14" type="ORF">DES52_115123</name>
</gene>
<comment type="catalytic activity">
    <reaction evidence="1">
        <text>(7,8-dihydropterin-6-yl)methyl diphosphate + 4-aminobenzoate = 7,8-dihydropteroate + diphosphate</text>
        <dbReference type="Rhea" id="RHEA:19949"/>
        <dbReference type="ChEBI" id="CHEBI:17836"/>
        <dbReference type="ChEBI" id="CHEBI:17839"/>
        <dbReference type="ChEBI" id="CHEBI:33019"/>
        <dbReference type="ChEBI" id="CHEBI:72950"/>
        <dbReference type="EC" id="2.5.1.15"/>
    </reaction>
</comment>
<dbReference type="UniPathway" id="UPA00077">
    <property type="reaction ID" value="UER00156"/>
</dbReference>
<organism evidence="14 15">
    <name type="scientific">Deinococcus yavapaiensis KR-236</name>
    <dbReference type="NCBI Taxonomy" id="694435"/>
    <lineage>
        <taxon>Bacteria</taxon>
        <taxon>Thermotogati</taxon>
        <taxon>Deinococcota</taxon>
        <taxon>Deinococci</taxon>
        <taxon>Deinococcales</taxon>
        <taxon>Deinococcaceae</taxon>
        <taxon>Deinococcus</taxon>
    </lineage>
</organism>
<dbReference type="GO" id="GO:0004156">
    <property type="term" value="F:dihydropteroate synthase activity"/>
    <property type="evidence" value="ECO:0007669"/>
    <property type="project" value="UniProtKB-EC"/>
</dbReference>
<evidence type="ECO:0000256" key="11">
    <source>
        <dbReference type="ARBA" id="ARBA00030193"/>
    </source>
</evidence>
<dbReference type="RefSeq" id="WP_110888094.1">
    <property type="nucleotide sequence ID" value="NZ_QJSX01000015.1"/>
</dbReference>
<keyword evidence="15" id="KW-1185">Reference proteome</keyword>
<evidence type="ECO:0000259" key="13">
    <source>
        <dbReference type="PROSITE" id="PS50972"/>
    </source>
</evidence>
<accession>A0A318S839</accession>
<dbReference type="SUPFAM" id="SSF51717">
    <property type="entry name" value="Dihydropteroate synthetase-like"/>
    <property type="match status" value="1"/>
</dbReference>
<sequence length="295" mass="31587">MSDASLAVHELRFGFPVPGAVPLDNGLYRLAWRGAAVMGILNVTPDSFSDGGRYTTVDDLLNAARRMLDAGALFLDVGGESTRPGAQPVSEDEEWRRVGPIIERLTREGRGVISVDTMKPGVARAALEVGAHLVNDVTGLRQPAMLRLCAERRAPAVVMHMRGEPRTMQREPRYDDVAAEVTAFLRRRAEAALQAGVPSVAVDPGLGFGKTVEHNLALLRALPELVSLGCPVLVGASRKKMIDVLANVPKASDRDPGSIALHLHAASSGAAIVRVHDVPSHVQALRVHEALHSRS</sequence>
<dbReference type="InterPro" id="IPR006390">
    <property type="entry name" value="DHP_synth_dom"/>
</dbReference>
<dbReference type="FunFam" id="3.20.20.20:FF:000006">
    <property type="entry name" value="Dihydropteroate synthase"/>
    <property type="match status" value="1"/>
</dbReference>
<keyword evidence="8 12" id="KW-0479">Metal-binding</keyword>
<evidence type="ECO:0000256" key="9">
    <source>
        <dbReference type="ARBA" id="ARBA00022842"/>
    </source>
</evidence>
<dbReference type="GO" id="GO:0046656">
    <property type="term" value="P:folic acid biosynthetic process"/>
    <property type="evidence" value="ECO:0007669"/>
    <property type="project" value="UniProtKB-KW"/>
</dbReference>
<evidence type="ECO:0000256" key="6">
    <source>
        <dbReference type="ARBA" id="ARBA00016919"/>
    </source>
</evidence>
<reference evidence="14 15" key="1">
    <citation type="submission" date="2018-06" db="EMBL/GenBank/DDBJ databases">
        <title>Genomic Encyclopedia of Type Strains, Phase IV (KMG-IV): sequencing the most valuable type-strain genomes for metagenomic binning, comparative biology and taxonomic classification.</title>
        <authorList>
            <person name="Goeker M."/>
        </authorList>
    </citation>
    <scope>NUCLEOTIDE SEQUENCE [LARGE SCALE GENOMIC DNA]</scope>
    <source>
        <strain evidence="14 15">DSM 18048</strain>
    </source>
</reference>
<evidence type="ECO:0000256" key="8">
    <source>
        <dbReference type="ARBA" id="ARBA00022723"/>
    </source>
</evidence>
<keyword evidence="10 12" id="KW-0289">Folate biosynthesis</keyword>
<comment type="cofactor">
    <cofactor evidence="2 12">
        <name>Mg(2+)</name>
        <dbReference type="ChEBI" id="CHEBI:18420"/>
    </cofactor>
</comment>
<comment type="caution">
    <text evidence="14">The sequence shown here is derived from an EMBL/GenBank/DDBJ whole genome shotgun (WGS) entry which is preliminary data.</text>
</comment>
<keyword evidence="7 12" id="KW-0808">Transferase</keyword>
<evidence type="ECO:0000256" key="10">
    <source>
        <dbReference type="ARBA" id="ARBA00022909"/>
    </source>
</evidence>
<evidence type="ECO:0000313" key="15">
    <source>
        <dbReference type="Proteomes" id="UP000248326"/>
    </source>
</evidence>
<dbReference type="Proteomes" id="UP000248326">
    <property type="component" value="Unassembled WGS sequence"/>
</dbReference>
<dbReference type="Gene3D" id="3.20.20.20">
    <property type="entry name" value="Dihydropteroate synthase-like"/>
    <property type="match status" value="1"/>
</dbReference>
<dbReference type="EMBL" id="QJSX01000015">
    <property type="protein sequence ID" value="PYE51191.1"/>
    <property type="molecule type" value="Genomic_DNA"/>
</dbReference>
<evidence type="ECO:0000256" key="2">
    <source>
        <dbReference type="ARBA" id="ARBA00001946"/>
    </source>
</evidence>
<dbReference type="EC" id="2.5.1.15" evidence="5 12"/>
<dbReference type="InterPro" id="IPR000489">
    <property type="entry name" value="Pterin-binding_dom"/>
</dbReference>
<dbReference type="AlphaFoldDB" id="A0A318S839"/>